<proteinExistence type="predicted"/>
<feature type="compositionally biased region" description="Low complexity" evidence="1">
    <location>
        <begin position="219"/>
        <end position="250"/>
    </location>
</feature>
<keyword evidence="3" id="KW-1185">Reference proteome</keyword>
<dbReference type="AlphaFoldDB" id="A0A8T1VAE8"/>
<sequence length="287" mass="31159">MLWYGIPSRTPPPCQTDTSNTRISVLDASRTLLLLTRQAKKIALFAMPSALFIMNRAPVNGYTGTSSTANPYWSSGKTNYPMYQTFSNEVYNYRSIQKQNWPVSQPLAEGTDRNLRDLRAAVYVDDGLDEISYPIATTDTCDCVAFPSDGFTLAPCSGDAYWGAFQVKFTDGTCYDVTFDETIVYENCPSGQSSDAVTEAVLCEVDFTEGTDTPEDLPTSSGGFSSLTTSGGPAAKAKTTAPTDQATTPSLRHESAPGAKKTRIHLSVHRLLTLVVEAVFALQYPST</sequence>
<dbReference type="EMBL" id="JAGDFM010000438">
    <property type="protein sequence ID" value="KAG7378262.1"/>
    <property type="molecule type" value="Genomic_DNA"/>
</dbReference>
<dbReference type="OrthoDB" id="117674at2759"/>
<name>A0A8T1VAE8_9STRA</name>
<dbReference type="Proteomes" id="UP000694044">
    <property type="component" value="Unassembled WGS sequence"/>
</dbReference>
<feature type="region of interest" description="Disordered" evidence="1">
    <location>
        <begin position="209"/>
        <end position="259"/>
    </location>
</feature>
<organism evidence="2 3">
    <name type="scientific">Phytophthora pseudosyringae</name>
    <dbReference type="NCBI Taxonomy" id="221518"/>
    <lineage>
        <taxon>Eukaryota</taxon>
        <taxon>Sar</taxon>
        <taxon>Stramenopiles</taxon>
        <taxon>Oomycota</taxon>
        <taxon>Peronosporomycetes</taxon>
        <taxon>Peronosporales</taxon>
        <taxon>Peronosporaceae</taxon>
        <taxon>Phytophthora</taxon>
    </lineage>
</organism>
<gene>
    <name evidence="2" type="ORF">PHYPSEUDO_010296</name>
</gene>
<accession>A0A8T1VAE8</accession>
<comment type="caution">
    <text evidence="2">The sequence shown here is derived from an EMBL/GenBank/DDBJ whole genome shotgun (WGS) entry which is preliminary data.</text>
</comment>
<evidence type="ECO:0000313" key="3">
    <source>
        <dbReference type="Proteomes" id="UP000694044"/>
    </source>
</evidence>
<reference evidence="2" key="1">
    <citation type="submission" date="2021-02" db="EMBL/GenBank/DDBJ databases">
        <authorList>
            <person name="Palmer J.M."/>
        </authorList>
    </citation>
    <scope>NUCLEOTIDE SEQUENCE</scope>
    <source>
        <strain evidence="2">SCRP734</strain>
    </source>
</reference>
<evidence type="ECO:0000256" key="1">
    <source>
        <dbReference type="SAM" id="MobiDB-lite"/>
    </source>
</evidence>
<evidence type="ECO:0000313" key="2">
    <source>
        <dbReference type="EMBL" id="KAG7378262.1"/>
    </source>
</evidence>
<protein>
    <submittedName>
        <fullName evidence="2">Uncharacterized protein</fullName>
    </submittedName>
</protein>